<evidence type="ECO:0000259" key="4">
    <source>
        <dbReference type="PROSITE" id="PS52035"/>
    </source>
</evidence>
<dbReference type="GO" id="GO:0008270">
    <property type="term" value="F:zinc ion binding"/>
    <property type="evidence" value="ECO:0007669"/>
    <property type="project" value="InterPro"/>
</dbReference>
<feature type="domain" description="Peptidase M14" evidence="4">
    <location>
        <begin position="285"/>
        <end position="548"/>
    </location>
</feature>
<dbReference type="Pfam" id="PF18027">
    <property type="entry name" value="Pepdidase_M14_N"/>
    <property type="match status" value="1"/>
</dbReference>
<evidence type="ECO:0000256" key="1">
    <source>
        <dbReference type="ARBA" id="ARBA00001947"/>
    </source>
</evidence>
<dbReference type="GO" id="GO:0006508">
    <property type="term" value="P:proteolysis"/>
    <property type="evidence" value="ECO:0007669"/>
    <property type="project" value="InterPro"/>
</dbReference>
<dbReference type="Gene3D" id="3.40.630.10">
    <property type="entry name" value="Zn peptidases"/>
    <property type="match status" value="1"/>
</dbReference>
<dbReference type="EMBL" id="MPUH01000841">
    <property type="protein sequence ID" value="OMJ73174.1"/>
    <property type="molecule type" value="Genomic_DNA"/>
</dbReference>
<dbReference type="Pfam" id="PF00246">
    <property type="entry name" value="Peptidase_M14"/>
    <property type="match status" value="1"/>
</dbReference>
<comment type="caution">
    <text evidence="5">The sequence shown here is derived from an EMBL/GenBank/DDBJ whole genome shotgun (WGS) entry which is preliminary data.</text>
</comment>
<dbReference type="SUPFAM" id="SSF53187">
    <property type="entry name" value="Zn-dependent exopeptidases"/>
    <property type="match status" value="1"/>
</dbReference>
<dbReference type="PANTHER" id="PTHR12756:SF11">
    <property type="entry name" value="CYTOSOLIC CARBOXYPEPTIDASE 1"/>
    <property type="match status" value="1"/>
</dbReference>
<dbReference type="InterPro" id="IPR050821">
    <property type="entry name" value="Cytosolic_carboxypeptidase"/>
</dbReference>
<accession>A0A1R2B8T1</accession>
<feature type="active site" description="Proton donor/acceptor" evidence="3">
    <location>
        <position position="516"/>
    </location>
</feature>
<protein>
    <recommendedName>
        <fullName evidence="4">Peptidase M14 domain-containing protein</fullName>
    </recommendedName>
</protein>
<dbReference type="PANTHER" id="PTHR12756">
    <property type="entry name" value="CYTOSOLIC CARBOXYPEPTIDASE"/>
    <property type="match status" value="1"/>
</dbReference>
<reference evidence="5 6" key="1">
    <citation type="submission" date="2016-11" db="EMBL/GenBank/DDBJ databases">
        <title>The macronuclear genome of Stentor coeruleus: a giant cell with tiny introns.</title>
        <authorList>
            <person name="Slabodnick M."/>
            <person name="Ruby J.G."/>
            <person name="Reiff S.B."/>
            <person name="Swart E.C."/>
            <person name="Gosai S."/>
            <person name="Prabakaran S."/>
            <person name="Witkowska E."/>
            <person name="Larue G.E."/>
            <person name="Fisher S."/>
            <person name="Freeman R.M."/>
            <person name="Gunawardena J."/>
            <person name="Chu W."/>
            <person name="Stover N.A."/>
            <person name="Gregory B.D."/>
            <person name="Nowacki M."/>
            <person name="Derisi J."/>
            <person name="Roy S.W."/>
            <person name="Marshall W.F."/>
            <person name="Sood P."/>
        </authorList>
    </citation>
    <scope>NUCLEOTIDE SEQUENCE [LARGE SCALE GENOMIC DNA]</scope>
    <source>
        <strain evidence="5">WM001</strain>
    </source>
</reference>
<dbReference type="AlphaFoldDB" id="A0A1R2B8T1"/>
<dbReference type="InterPro" id="IPR000834">
    <property type="entry name" value="Peptidase_M14"/>
</dbReference>
<name>A0A1R2B8T1_9CILI</name>
<organism evidence="5 6">
    <name type="scientific">Stentor coeruleus</name>
    <dbReference type="NCBI Taxonomy" id="5963"/>
    <lineage>
        <taxon>Eukaryota</taxon>
        <taxon>Sar</taxon>
        <taxon>Alveolata</taxon>
        <taxon>Ciliophora</taxon>
        <taxon>Postciliodesmatophora</taxon>
        <taxon>Heterotrichea</taxon>
        <taxon>Heterotrichida</taxon>
        <taxon>Stentoridae</taxon>
        <taxon>Stentor</taxon>
    </lineage>
</organism>
<comment type="similarity">
    <text evidence="2 3">Belongs to the peptidase M14 family.</text>
</comment>
<comment type="cofactor">
    <cofactor evidence="1">
        <name>Zn(2+)</name>
        <dbReference type="ChEBI" id="CHEBI:29105"/>
    </cofactor>
</comment>
<proteinExistence type="inferred from homology"/>
<dbReference type="Gene3D" id="2.60.40.3120">
    <property type="match status" value="1"/>
</dbReference>
<sequence>MESLPSLSVSPISLYKKAEKAHFLDELPPPVPLINKTFRASKPAIHTGNHAFLEPKQFIGREIISKIAKYEPYPIQEFPSETKFSQLFTKENLVYLRDEKFLDPSIFNRNQYNLSHIFKHSRHFEDFKSNRNNMCNDKTVKEFDDEKTTSYENLMFESRFESGNLSMASKISETEYNLLLQQDTNSYGNTQWFFFQVSNMKSHTKYKFNILNYSKKHSLYQEGMQVCIYSQRNFDKNNEGWYRGGDKITYSSNKIFKNPLKTYSTMSFEYTFNFTDDFVYFAYAIPYTYTDLLTLLDSYDKNPSLTNILIRKPLCQTLTGNTVYYLTITNPGTRDEILHKKAVILLARVHPGETVSSHAMHNILNFLISSSTEAHFLRNRYIFKIIPMINPDGVINGNYRCSLLGVDLNRRWKHPDMHMHPEIFYSKKLIESIHKKYKIALIGDLHGHSIKKNIFLYGCNYINMPHRCKLFPYYLSKNSNFISFADCRFSIHKNKEKTLRVALFRELKIPTVFTIEISFCGSNFARYKNMQYTCKAIREFADEFCKGLMGLDDCLTVPKKLDEIMFDFGHNRGISLNSECSAVSSGSYSTVVKNTRCDNFSNIFKEFICNKELLTTGEIEDDGSDSDPSEDNAVEEYIIKEFKDKNKGKNKKIPVASVSSKALSKPKCKKCGKNDFPDHICIPNSGKKQVSQVNQINQIKNINIITKITKNKEETHKKRILYTQTPGAIYQPIGKFKSENHQVVTKDYNSISEKINSTFIEKANEKTFVGLGLVSKSPIADGRGVLFRERSYDKVFDQIQKSFTPLPGVHLIGIVEGISCNLASGRSKKSLSKNYK</sequence>
<dbReference type="GO" id="GO:0004181">
    <property type="term" value="F:metallocarboxypeptidase activity"/>
    <property type="evidence" value="ECO:0007669"/>
    <property type="project" value="InterPro"/>
</dbReference>
<evidence type="ECO:0000313" key="5">
    <source>
        <dbReference type="EMBL" id="OMJ73174.1"/>
    </source>
</evidence>
<evidence type="ECO:0000313" key="6">
    <source>
        <dbReference type="Proteomes" id="UP000187209"/>
    </source>
</evidence>
<gene>
    <name evidence="5" type="ORF">SteCoe_28214</name>
</gene>
<evidence type="ECO:0000256" key="3">
    <source>
        <dbReference type="PROSITE-ProRule" id="PRU01379"/>
    </source>
</evidence>
<keyword evidence="6" id="KW-1185">Reference proteome</keyword>
<dbReference type="PROSITE" id="PS52035">
    <property type="entry name" value="PEPTIDASE_M14"/>
    <property type="match status" value="1"/>
</dbReference>
<dbReference type="InterPro" id="IPR040626">
    <property type="entry name" value="Pepdidase_M14_N"/>
</dbReference>
<evidence type="ECO:0000256" key="2">
    <source>
        <dbReference type="ARBA" id="ARBA00005988"/>
    </source>
</evidence>
<dbReference type="OrthoDB" id="10253041at2759"/>
<dbReference type="Proteomes" id="UP000187209">
    <property type="component" value="Unassembled WGS sequence"/>
</dbReference>